<feature type="region of interest" description="Disordered" evidence="1">
    <location>
        <begin position="1"/>
        <end position="45"/>
    </location>
</feature>
<protein>
    <submittedName>
        <fullName evidence="2">Uncharacterized protein</fullName>
    </submittedName>
</protein>
<dbReference type="KEGG" id="bcom:BAUCODRAFT_20549"/>
<sequence>MSQSNPSPDLPPPSPSAEKQAPTASADGLDTMSQLTAGVPSTGAPNEVAGTLSAVAKGFAASYNRAKAAIDAKYKRNQPEVPVVEYRIMDHDKLPKEMHFKEPNAAVLYPQFLAIDKKKEFSLAPVHSGPHAYRGKDRASFPLKGGDASSKRSCHLARFAYISFLDDNGGHLWGSGSVIPNPDMIETGGIDPRCVRYILNVETQRPFIDIRVTVARVPKKNVSGKASNDTVPVNISWICFFDQLKKVREDGSPGLGLTFGVGKDDLVKKDLPNDTGVVQLAREDGLFGFEVQLTGPCVRFSDASKLAEWTAANKAGTATRVQSIIVALADTKHFRLYSVSPIRFEAEWRDFIAYARAVFFASAQLGSFWYYRLFYPPGINDASFPFGESSPPRWLVTKYRVKFVDDKAVEAKPINWSRSNPPPHNLFPDTATFAFETRLGLAHELLKNRLDLERAIIKEYPGLESGEMIEQREARRVKLTGVAGTPAGSSGDSWRGVGGGGQTGRGRGNNPHRGRGKPPGTGHRSKHGRGGGAGST</sequence>
<dbReference type="RefSeq" id="XP_007671633.1">
    <property type="nucleotide sequence ID" value="XM_007673443.1"/>
</dbReference>
<feature type="compositionally biased region" description="Gly residues" evidence="1">
    <location>
        <begin position="496"/>
        <end position="507"/>
    </location>
</feature>
<evidence type="ECO:0000313" key="3">
    <source>
        <dbReference type="Proteomes" id="UP000011761"/>
    </source>
</evidence>
<evidence type="ECO:0000256" key="1">
    <source>
        <dbReference type="SAM" id="MobiDB-lite"/>
    </source>
</evidence>
<reference evidence="2 3" key="1">
    <citation type="journal article" date="2012" name="PLoS Pathog.">
        <title>Diverse lifestyles and strategies of plant pathogenesis encoded in the genomes of eighteen Dothideomycetes fungi.</title>
        <authorList>
            <person name="Ohm R.A."/>
            <person name="Feau N."/>
            <person name="Henrissat B."/>
            <person name="Schoch C.L."/>
            <person name="Horwitz B.A."/>
            <person name="Barry K.W."/>
            <person name="Condon B.J."/>
            <person name="Copeland A.C."/>
            <person name="Dhillon B."/>
            <person name="Glaser F."/>
            <person name="Hesse C.N."/>
            <person name="Kosti I."/>
            <person name="LaButti K."/>
            <person name="Lindquist E.A."/>
            <person name="Lucas S."/>
            <person name="Salamov A.A."/>
            <person name="Bradshaw R.E."/>
            <person name="Ciuffetti L."/>
            <person name="Hamelin R.C."/>
            <person name="Kema G.H.J."/>
            <person name="Lawrence C."/>
            <person name="Scott J.A."/>
            <person name="Spatafora J.W."/>
            <person name="Turgeon B.G."/>
            <person name="de Wit P.J.G.M."/>
            <person name="Zhong S."/>
            <person name="Goodwin S.B."/>
            <person name="Grigoriev I.V."/>
        </authorList>
    </citation>
    <scope>NUCLEOTIDE SEQUENCE [LARGE SCALE GENOMIC DNA]</scope>
    <source>
        <strain evidence="2 3">UAMH 10762</strain>
    </source>
</reference>
<keyword evidence="3" id="KW-1185">Reference proteome</keyword>
<dbReference type="AlphaFoldDB" id="M2N8H8"/>
<proteinExistence type="predicted"/>
<accession>M2N8H8</accession>
<dbReference type="GeneID" id="19109678"/>
<name>M2N8H8_BAUPA</name>
<organism evidence="2 3">
    <name type="scientific">Baudoinia panamericana (strain UAMH 10762)</name>
    <name type="common">Angels' share fungus</name>
    <name type="synonym">Baudoinia compniacensis (strain UAMH 10762)</name>
    <dbReference type="NCBI Taxonomy" id="717646"/>
    <lineage>
        <taxon>Eukaryota</taxon>
        <taxon>Fungi</taxon>
        <taxon>Dikarya</taxon>
        <taxon>Ascomycota</taxon>
        <taxon>Pezizomycotina</taxon>
        <taxon>Dothideomycetes</taxon>
        <taxon>Dothideomycetidae</taxon>
        <taxon>Mycosphaerellales</taxon>
        <taxon>Teratosphaeriaceae</taxon>
        <taxon>Baudoinia</taxon>
    </lineage>
</organism>
<dbReference type="HOGENOM" id="CLU_508033_0_0_1"/>
<feature type="region of interest" description="Disordered" evidence="1">
    <location>
        <begin position="481"/>
        <end position="536"/>
    </location>
</feature>
<dbReference type="OrthoDB" id="3946766at2759"/>
<evidence type="ECO:0000313" key="2">
    <source>
        <dbReference type="EMBL" id="EMD00449.1"/>
    </source>
</evidence>
<dbReference type="EMBL" id="KB445550">
    <property type="protein sequence ID" value="EMD00449.1"/>
    <property type="molecule type" value="Genomic_DNA"/>
</dbReference>
<gene>
    <name evidence="2" type="ORF">BAUCODRAFT_20549</name>
</gene>
<dbReference type="Proteomes" id="UP000011761">
    <property type="component" value="Unassembled WGS sequence"/>
</dbReference>